<gene>
    <name evidence="4" type="ORF">A0131_04610</name>
</gene>
<organism evidence="4 5">
    <name type="scientific">Staphylococcus kloosii</name>
    <dbReference type="NCBI Taxonomy" id="29384"/>
    <lineage>
        <taxon>Bacteria</taxon>
        <taxon>Bacillati</taxon>
        <taxon>Bacillota</taxon>
        <taxon>Bacilli</taxon>
        <taxon>Bacillales</taxon>
        <taxon>Staphylococcaceae</taxon>
        <taxon>Staphylococcus</taxon>
    </lineage>
</organism>
<evidence type="ECO:0000256" key="2">
    <source>
        <dbReference type="SAM" id="MobiDB-lite"/>
    </source>
</evidence>
<feature type="domain" description="General stress protein 17M-like" evidence="3">
    <location>
        <begin position="5"/>
        <end position="95"/>
    </location>
</feature>
<sequence>MAEFKVVNGTDELYEAIKQKRAEGYHDYELSVISKKKLHLDDLHDSEINLTATTGGISDMAAKLLTGEDTEAAVLAHYNMPEDQEEHYKKELHDGKYILAISKDESSHDEVQNYNAAYATEDENDNQSNIVGNHYSEQSEGPKS</sequence>
<reference evidence="4 5" key="1">
    <citation type="submission" date="2016-02" db="EMBL/GenBank/DDBJ databases">
        <title>Draft genome sequence of hydrocarbon degrading Staphylococcus saprophyticus Strain CNV2, isolated from crude-oil contaminated soil from Noonmati Oil Refinery, Guwahati, Assam, India.</title>
        <authorList>
            <person name="Mukherjee A."/>
            <person name="Chettri B."/>
            <person name="Langpoklakpam J."/>
            <person name="Singh A.K."/>
            <person name="Chattopadhyay D.J."/>
        </authorList>
    </citation>
    <scope>NUCLEOTIDE SEQUENCE [LARGE SCALE GENOMIC DNA]</scope>
    <source>
        <strain evidence="4 5">CNV2</strain>
    </source>
</reference>
<feature type="compositionally biased region" description="Polar residues" evidence="2">
    <location>
        <begin position="126"/>
        <end position="144"/>
    </location>
</feature>
<dbReference type="AlphaFoldDB" id="A0A151A4I5"/>
<dbReference type="RefSeq" id="WP_061854303.1">
    <property type="nucleotide sequence ID" value="NZ_LUGM01000002.1"/>
</dbReference>
<protein>
    <recommendedName>
        <fullName evidence="3">General stress protein 17M-like domain-containing protein</fullName>
    </recommendedName>
</protein>
<dbReference type="InterPro" id="IPR025889">
    <property type="entry name" value="GSP17M-like_dom"/>
</dbReference>
<dbReference type="Proteomes" id="UP000075418">
    <property type="component" value="Unassembled WGS sequence"/>
</dbReference>
<evidence type="ECO:0000259" key="3">
    <source>
        <dbReference type="Pfam" id="PF11181"/>
    </source>
</evidence>
<evidence type="ECO:0000313" key="5">
    <source>
        <dbReference type="Proteomes" id="UP000075418"/>
    </source>
</evidence>
<feature type="region of interest" description="Disordered" evidence="2">
    <location>
        <begin position="103"/>
        <end position="144"/>
    </location>
</feature>
<accession>A0A151A4I5</accession>
<comment type="similarity">
    <text evidence="1">Belongs to the UPF0355 family.</text>
</comment>
<name>A0A151A4I5_9STAP</name>
<proteinExistence type="inferred from homology"/>
<evidence type="ECO:0000256" key="1">
    <source>
        <dbReference type="ARBA" id="ARBA00008128"/>
    </source>
</evidence>
<comment type="caution">
    <text evidence="4">The sequence shown here is derived from an EMBL/GenBank/DDBJ whole genome shotgun (WGS) entry which is preliminary data.</text>
</comment>
<evidence type="ECO:0000313" key="4">
    <source>
        <dbReference type="EMBL" id="KYH14080.1"/>
    </source>
</evidence>
<dbReference type="EMBL" id="LUGM01000002">
    <property type="protein sequence ID" value="KYH14080.1"/>
    <property type="molecule type" value="Genomic_DNA"/>
</dbReference>
<dbReference type="Pfam" id="PF11181">
    <property type="entry name" value="YflT"/>
    <property type="match status" value="1"/>
</dbReference>